<evidence type="ECO:0000313" key="3">
    <source>
        <dbReference type="Proteomes" id="UP000019063"/>
    </source>
</evidence>
<sequence length="72" mass="7420">MTGRGGHLPGRSDSAARLQGRDGAMEQGRAGQTAPATSRIGARDDQDTGLAATETAMTEARHGATQDKPEDV</sequence>
<proteinExistence type="predicted"/>
<dbReference type="STRING" id="1379903.ATO8_16133"/>
<evidence type="ECO:0000313" key="2">
    <source>
        <dbReference type="EMBL" id="ETW11792.1"/>
    </source>
</evidence>
<organism evidence="2 3">
    <name type="scientific">Roseivivax marinus</name>
    <dbReference type="NCBI Taxonomy" id="1379903"/>
    <lineage>
        <taxon>Bacteria</taxon>
        <taxon>Pseudomonadati</taxon>
        <taxon>Pseudomonadota</taxon>
        <taxon>Alphaproteobacteria</taxon>
        <taxon>Rhodobacterales</taxon>
        <taxon>Roseobacteraceae</taxon>
        <taxon>Roseivivax</taxon>
    </lineage>
</organism>
<feature type="compositionally biased region" description="Basic and acidic residues" evidence="1">
    <location>
        <begin position="59"/>
        <end position="72"/>
    </location>
</feature>
<feature type="region of interest" description="Disordered" evidence="1">
    <location>
        <begin position="1"/>
        <end position="72"/>
    </location>
</feature>
<dbReference type="AlphaFoldDB" id="W4HGA2"/>
<evidence type="ECO:0000256" key="1">
    <source>
        <dbReference type="SAM" id="MobiDB-lite"/>
    </source>
</evidence>
<comment type="caution">
    <text evidence="2">The sequence shown here is derived from an EMBL/GenBank/DDBJ whole genome shotgun (WGS) entry which is preliminary data.</text>
</comment>
<dbReference type="EMBL" id="AQQW01000010">
    <property type="protein sequence ID" value="ETW11792.1"/>
    <property type="molecule type" value="Genomic_DNA"/>
</dbReference>
<reference evidence="2 3" key="1">
    <citation type="journal article" date="2014" name="Antonie Van Leeuwenhoek">
        <title>Roseivivax atlanticus sp. nov., isolated from surface seawater of the Atlantic Ocean.</title>
        <authorList>
            <person name="Li G."/>
            <person name="Lai Q."/>
            <person name="Liu X."/>
            <person name="Sun F."/>
            <person name="Shao Z."/>
        </authorList>
    </citation>
    <scope>NUCLEOTIDE SEQUENCE [LARGE SCALE GENOMIC DNA]</scope>
    <source>
        <strain evidence="2 3">22II-s10s</strain>
    </source>
</reference>
<accession>W4HGA2</accession>
<name>W4HGA2_9RHOB</name>
<gene>
    <name evidence="2" type="ORF">ATO8_16133</name>
</gene>
<keyword evidence="3" id="KW-1185">Reference proteome</keyword>
<dbReference type="Proteomes" id="UP000019063">
    <property type="component" value="Unassembled WGS sequence"/>
</dbReference>
<protein>
    <submittedName>
        <fullName evidence="2">Uncharacterized protein</fullName>
    </submittedName>
</protein>